<dbReference type="Proteomes" id="UP000625711">
    <property type="component" value="Unassembled WGS sequence"/>
</dbReference>
<proteinExistence type="predicted"/>
<comment type="caution">
    <text evidence="1">The sequence shown here is derived from an EMBL/GenBank/DDBJ whole genome shotgun (WGS) entry which is preliminary data.</text>
</comment>
<dbReference type="AlphaFoldDB" id="A0A834M7C3"/>
<name>A0A834M7C3_RHYFE</name>
<evidence type="ECO:0000313" key="1">
    <source>
        <dbReference type="EMBL" id="KAF7273343.1"/>
    </source>
</evidence>
<reference evidence="1" key="1">
    <citation type="submission" date="2020-08" db="EMBL/GenBank/DDBJ databases">
        <title>Genome sequencing and assembly of the red palm weevil Rhynchophorus ferrugineus.</title>
        <authorList>
            <person name="Dias G.B."/>
            <person name="Bergman C.M."/>
            <person name="Manee M."/>
        </authorList>
    </citation>
    <scope>NUCLEOTIDE SEQUENCE</scope>
    <source>
        <strain evidence="1">AA-2017</strain>
        <tissue evidence="1">Whole larva</tissue>
    </source>
</reference>
<organism evidence="1 2">
    <name type="scientific">Rhynchophorus ferrugineus</name>
    <name type="common">Red palm weevil</name>
    <name type="synonym">Curculio ferrugineus</name>
    <dbReference type="NCBI Taxonomy" id="354439"/>
    <lineage>
        <taxon>Eukaryota</taxon>
        <taxon>Metazoa</taxon>
        <taxon>Ecdysozoa</taxon>
        <taxon>Arthropoda</taxon>
        <taxon>Hexapoda</taxon>
        <taxon>Insecta</taxon>
        <taxon>Pterygota</taxon>
        <taxon>Neoptera</taxon>
        <taxon>Endopterygota</taxon>
        <taxon>Coleoptera</taxon>
        <taxon>Polyphaga</taxon>
        <taxon>Cucujiformia</taxon>
        <taxon>Curculionidae</taxon>
        <taxon>Dryophthorinae</taxon>
        <taxon>Rhynchophorus</taxon>
    </lineage>
</organism>
<protein>
    <submittedName>
        <fullName evidence="1">Uncharacterized protein</fullName>
    </submittedName>
</protein>
<dbReference type="EMBL" id="JAACXV010013477">
    <property type="protein sequence ID" value="KAF7273343.1"/>
    <property type="molecule type" value="Genomic_DNA"/>
</dbReference>
<gene>
    <name evidence="1" type="ORF">GWI33_013945</name>
</gene>
<evidence type="ECO:0000313" key="2">
    <source>
        <dbReference type="Proteomes" id="UP000625711"/>
    </source>
</evidence>
<accession>A0A834M7C3</accession>
<sequence>MFSQQFVSQKRTDYSKKLIISLRSVNPSQMETPTTGINPTKSDYKIYLSKLDVKPRKFHHELQLSPRLYPGDREPNRFVINSMVSGVLRTATALGSAWTGQKEEIDAVVGRGGTPGP</sequence>
<keyword evidence="2" id="KW-1185">Reference proteome</keyword>